<proteinExistence type="predicted"/>
<dbReference type="Proteomes" id="UP000001404">
    <property type="component" value="Chromosome"/>
</dbReference>
<protein>
    <submittedName>
        <fullName evidence="2">Uncharacterized protein</fullName>
    </submittedName>
</protein>
<reference evidence="3" key="1">
    <citation type="journal article" date="2009" name="Proc. Natl. Acad. Sci. U.S.A.">
        <title>Biogeography of the Sulfolobus islandicus pan-genome.</title>
        <authorList>
            <person name="Reno M.L."/>
            <person name="Held N.L."/>
            <person name="Fields C.J."/>
            <person name="Burke P.V."/>
            <person name="Whitaker R.J."/>
        </authorList>
    </citation>
    <scope>NUCLEOTIDE SEQUENCE [LARGE SCALE GENOMIC DNA]</scope>
    <source>
        <strain evidence="3">L.D.8.5 / Lassen #2</strain>
    </source>
</reference>
<evidence type="ECO:0000313" key="2">
    <source>
        <dbReference type="EMBL" id="ADB87505.1"/>
    </source>
</evidence>
<evidence type="ECO:0000313" key="3">
    <source>
        <dbReference type="Proteomes" id="UP000001404"/>
    </source>
</evidence>
<feature type="region of interest" description="Disordered" evidence="1">
    <location>
        <begin position="1"/>
        <end position="20"/>
    </location>
</feature>
<sequence>MEDEVGDRGAPQGRQGPWTGGLLVLGRPKIILEKIFLVG</sequence>
<accession>D2PCT5</accession>
<dbReference type="EMBL" id="CP001731">
    <property type="protein sequence ID" value="ADB87505.1"/>
    <property type="molecule type" value="Genomic_DNA"/>
</dbReference>
<dbReference type="KEGG" id="sii:LD85_1848"/>
<dbReference type="AlphaFoldDB" id="D2PCT5"/>
<evidence type="ECO:0000256" key="1">
    <source>
        <dbReference type="SAM" id="MobiDB-lite"/>
    </source>
</evidence>
<name>D2PCT5_SACI9</name>
<organism evidence="2 3">
    <name type="scientific">Saccharolobus islandicus (strain L.D.8.5 / Lassen #2)</name>
    <name type="common">Sulfolobus islandicus</name>
    <dbReference type="NCBI Taxonomy" id="425944"/>
    <lineage>
        <taxon>Archaea</taxon>
        <taxon>Thermoproteota</taxon>
        <taxon>Thermoprotei</taxon>
        <taxon>Sulfolobales</taxon>
        <taxon>Sulfolobaceae</taxon>
        <taxon>Saccharolobus</taxon>
    </lineage>
</organism>
<dbReference type="HOGENOM" id="CLU_3302901_0_0_2"/>
<gene>
    <name evidence="2" type="ordered locus">LD85_1848</name>
</gene>